<reference evidence="1" key="1">
    <citation type="submission" date="2023-03" db="EMBL/GenBank/DDBJ databases">
        <title>Chromosome-scale reference genome and RAD-based genetic map of yellow starthistle (Centaurea solstitialis) reveal putative structural variation and QTLs associated with invader traits.</title>
        <authorList>
            <person name="Reatini B."/>
            <person name="Cang F.A."/>
            <person name="Jiang Q."/>
            <person name="Mckibben M.T.W."/>
            <person name="Barker M.S."/>
            <person name="Rieseberg L.H."/>
            <person name="Dlugosch K.M."/>
        </authorList>
    </citation>
    <scope>NUCLEOTIDE SEQUENCE</scope>
    <source>
        <strain evidence="1">CAN-66</strain>
        <tissue evidence="1">Leaf</tissue>
    </source>
</reference>
<comment type="caution">
    <text evidence="1">The sequence shown here is derived from an EMBL/GenBank/DDBJ whole genome shotgun (WGS) entry which is preliminary data.</text>
</comment>
<gene>
    <name evidence="1" type="ORF">OSB04_005939</name>
</gene>
<sequence length="184" mass="20226">MGVGGGVCNIFSTGIGVPIGTTTGTIPLIHNGVHTGMGVVPMWYRPGANDGLRRNEDASKILSSDAACPICDQVLSKRYTQIMLTTNDMAQCSLDLFLAEMLFDNHQLVMLSVSREPIGSRNFTFTAFYETLKLTLKVTWAGVVAFLLKTSWIFANQIAFFSPNFLHMITADGYGWHFSTDTYP</sequence>
<keyword evidence="2" id="KW-1185">Reference proteome</keyword>
<name>A0AA38WRQ9_9ASTR</name>
<protein>
    <submittedName>
        <fullName evidence="1">Uncharacterized protein</fullName>
    </submittedName>
</protein>
<evidence type="ECO:0000313" key="1">
    <source>
        <dbReference type="EMBL" id="KAJ9560779.1"/>
    </source>
</evidence>
<accession>A0AA38WRQ9</accession>
<proteinExistence type="predicted"/>
<evidence type="ECO:0000313" key="2">
    <source>
        <dbReference type="Proteomes" id="UP001172457"/>
    </source>
</evidence>
<dbReference type="EMBL" id="JARYMX010000002">
    <property type="protein sequence ID" value="KAJ9560779.1"/>
    <property type="molecule type" value="Genomic_DNA"/>
</dbReference>
<dbReference type="AlphaFoldDB" id="A0AA38WRQ9"/>
<dbReference type="Proteomes" id="UP001172457">
    <property type="component" value="Chromosome 2"/>
</dbReference>
<organism evidence="1 2">
    <name type="scientific">Centaurea solstitialis</name>
    <name type="common">yellow star-thistle</name>
    <dbReference type="NCBI Taxonomy" id="347529"/>
    <lineage>
        <taxon>Eukaryota</taxon>
        <taxon>Viridiplantae</taxon>
        <taxon>Streptophyta</taxon>
        <taxon>Embryophyta</taxon>
        <taxon>Tracheophyta</taxon>
        <taxon>Spermatophyta</taxon>
        <taxon>Magnoliopsida</taxon>
        <taxon>eudicotyledons</taxon>
        <taxon>Gunneridae</taxon>
        <taxon>Pentapetalae</taxon>
        <taxon>asterids</taxon>
        <taxon>campanulids</taxon>
        <taxon>Asterales</taxon>
        <taxon>Asteraceae</taxon>
        <taxon>Carduoideae</taxon>
        <taxon>Cardueae</taxon>
        <taxon>Centaureinae</taxon>
        <taxon>Centaurea</taxon>
    </lineage>
</organism>